<evidence type="ECO:0000256" key="2">
    <source>
        <dbReference type="ARBA" id="ARBA00012438"/>
    </source>
</evidence>
<dbReference type="SMART" id="SM00387">
    <property type="entry name" value="HATPase_c"/>
    <property type="match status" value="1"/>
</dbReference>
<keyword evidence="8" id="KW-0902">Two-component regulatory system</keyword>
<dbReference type="Pfam" id="PF00512">
    <property type="entry name" value="HisKA"/>
    <property type="match status" value="1"/>
</dbReference>
<evidence type="ECO:0000256" key="8">
    <source>
        <dbReference type="ARBA" id="ARBA00023012"/>
    </source>
</evidence>
<evidence type="ECO:0000313" key="12">
    <source>
        <dbReference type="Proteomes" id="UP001601058"/>
    </source>
</evidence>
<evidence type="ECO:0000256" key="9">
    <source>
        <dbReference type="SAM" id="Phobius"/>
    </source>
</evidence>
<dbReference type="InterPro" id="IPR004358">
    <property type="entry name" value="Sig_transdc_His_kin-like_C"/>
</dbReference>
<keyword evidence="5" id="KW-0547">Nucleotide-binding</keyword>
<dbReference type="CDD" id="cd00082">
    <property type="entry name" value="HisKA"/>
    <property type="match status" value="1"/>
</dbReference>
<sequence>MKDFVADLFFHFFIMMMIPLVNIILSRYRIGAKTNTVFLLTIIFSLILSMAFPVRVSDGMAFDLKFVPIFISFFYIGPLAGGIAIGALIGINIFGEFNRLVGLTINYLVVIPLFGFVYQCYLRGDIKKKLFIGISFYMLITCTRTIAFIQSGHVHDFFYLFSFSIVSFLTLAIIIYLIEMNKLQLTMLEQLQNADKLNAVSQLAASVAHEIRNPMTTIRGFLQIMKDENNLTSKQGMFISVSLDELDRTQKIIGDFLSLARPTTPLCESIQLSDTLIDVAEFMQPYAVMSKVKLQTNIENNLFMNGNTNECKQLFINLLKNGIEAMPSGGNLELHAYRKKDHAIIHIKDNGIGIDSIQLKQLGQPYYSTKTKGTGLGLMISFDIIKRMNGEYKIESKENEGTTFKIMFPL</sequence>
<comment type="caution">
    <text evidence="11">The sequence shown here is derived from an EMBL/GenBank/DDBJ whole genome shotgun (WGS) entry which is preliminary data.</text>
</comment>
<dbReference type="PROSITE" id="PS50109">
    <property type="entry name" value="HIS_KIN"/>
    <property type="match status" value="1"/>
</dbReference>
<keyword evidence="12" id="KW-1185">Reference proteome</keyword>
<evidence type="ECO:0000256" key="4">
    <source>
        <dbReference type="ARBA" id="ARBA00022679"/>
    </source>
</evidence>
<feature type="transmembrane region" description="Helical" evidence="9">
    <location>
        <begin position="12"/>
        <end position="30"/>
    </location>
</feature>
<dbReference type="InterPro" id="IPR036097">
    <property type="entry name" value="HisK_dim/P_sf"/>
</dbReference>
<evidence type="ECO:0000259" key="10">
    <source>
        <dbReference type="PROSITE" id="PS50109"/>
    </source>
</evidence>
<dbReference type="InterPro" id="IPR003594">
    <property type="entry name" value="HATPase_dom"/>
</dbReference>
<dbReference type="Gene3D" id="3.30.565.10">
    <property type="entry name" value="Histidine kinase-like ATPase, C-terminal domain"/>
    <property type="match status" value="1"/>
</dbReference>
<feature type="domain" description="Histidine kinase" evidence="10">
    <location>
        <begin position="206"/>
        <end position="410"/>
    </location>
</feature>
<dbReference type="PANTHER" id="PTHR43065:SF46">
    <property type="entry name" value="C4-DICARBOXYLATE TRANSPORT SENSOR PROTEIN DCTB"/>
    <property type="match status" value="1"/>
</dbReference>
<keyword evidence="9" id="KW-1133">Transmembrane helix</keyword>
<dbReference type="PRINTS" id="PR00344">
    <property type="entry name" value="BCTRLSENSOR"/>
</dbReference>
<comment type="catalytic activity">
    <reaction evidence="1">
        <text>ATP + protein L-histidine = ADP + protein N-phospho-L-histidine.</text>
        <dbReference type="EC" id="2.7.13.3"/>
    </reaction>
</comment>
<dbReference type="GO" id="GO:0005524">
    <property type="term" value="F:ATP binding"/>
    <property type="evidence" value="ECO:0007669"/>
    <property type="project" value="UniProtKB-KW"/>
</dbReference>
<feature type="transmembrane region" description="Helical" evidence="9">
    <location>
        <begin position="100"/>
        <end position="118"/>
    </location>
</feature>
<feature type="transmembrane region" description="Helical" evidence="9">
    <location>
        <begin position="157"/>
        <end position="178"/>
    </location>
</feature>
<dbReference type="SUPFAM" id="SSF47384">
    <property type="entry name" value="Homodimeric domain of signal transducing histidine kinase"/>
    <property type="match status" value="1"/>
</dbReference>
<evidence type="ECO:0000256" key="1">
    <source>
        <dbReference type="ARBA" id="ARBA00000085"/>
    </source>
</evidence>
<dbReference type="Proteomes" id="UP001601058">
    <property type="component" value="Unassembled WGS sequence"/>
</dbReference>
<name>A0ABW6JSD9_9BACI</name>
<keyword evidence="3" id="KW-0597">Phosphoprotein</keyword>
<dbReference type="Pfam" id="PF02518">
    <property type="entry name" value="HATPase_c"/>
    <property type="match status" value="1"/>
</dbReference>
<evidence type="ECO:0000256" key="6">
    <source>
        <dbReference type="ARBA" id="ARBA00022777"/>
    </source>
</evidence>
<dbReference type="Gene3D" id="1.10.287.130">
    <property type="match status" value="1"/>
</dbReference>
<feature type="transmembrane region" description="Helical" evidence="9">
    <location>
        <begin position="66"/>
        <end position="94"/>
    </location>
</feature>
<keyword evidence="9" id="KW-0812">Transmembrane</keyword>
<feature type="transmembrane region" description="Helical" evidence="9">
    <location>
        <begin position="130"/>
        <end position="151"/>
    </location>
</feature>
<keyword evidence="7 11" id="KW-0067">ATP-binding</keyword>
<dbReference type="EMBL" id="JBIACJ010000001">
    <property type="protein sequence ID" value="MFE8694766.1"/>
    <property type="molecule type" value="Genomic_DNA"/>
</dbReference>
<dbReference type="PANTHER" id="PTHR43065">
    <property type="entry name" value="SENSOR HISTIDINE KINASE"/>
    <property type="match status" value="1"/>
</dbReference>
<gene>
    <name evidence="11" type="ORF">ACFYKT_00175</name>
</gene>
<dbReference type="EC" id="2.7.13.3" evidence="2"/>
<evidence type="ECO:0000313" key="11">
    <source>
        <dbReference type="EMBL" id="MFE8694766.1"/>
    </source>
</evidence>
<evidence type="ECO:0000256" key="3">
    <source>
        <dbReference type="ARBA" id="ARBA00022553"/>
    </source>
</evidence>
<evidence type="ECO:0000256" key="5">
    <source>
        <dbReference type="ARBA" id="ARBA00022741"/>
    </source>
</evidence>
<dbReference type="InterPro" id="IPR005467">
    <property type="entry name" value="His_kinase_dom"/>
</dbReference>
<dbReference type="RefSeq" id="WP_389213699.1">
    <property type="nucleotide sequence ID" value="NZ_JBIACJ010000001.1"/>
</dbReference>
<dbReference type="InterPro" id="IPR003661">
    <property type="entry name" value="HisK_dim/P_dom"/>
</dbReference>
<protein>
    <recommendedName>
        <fullName evidence="2">histidine kinase</fullName>
        <ecNumber evidence="2">2.7.13.3</ecNumber>
    </recommendedName>
</protein>
<keyword evidence="9" id="KW-0472">Membrane</keyword>
<keyword evidence="6" id="KW-0418">Kinase</keyword>
<dbReference type="SUPFAM" id="SSF55874">
    <property type="entry name" value="ATPase domain of HSP90 chaperone/DNA topoisomerase II/histidine kinase"/>
    <property type="match status" value="1"/>
</dbReference>
<dbReference type="SMART" id="SM00388">
    <property type="entry name" value="HisKA"/>
    <property type="match status" value="1"/>
</dbReference>
<accession>A0ABW6JSD9</accession>
<reference evidence="11 12" key="1">
    <citation type="submission" date="2024-08" db="EMBL/GenBank/DDBJ databases">
        <title>Two novel Cytobacillus novel species.</title>
        <authorList>
            <person name="Liu G."/>
        </authorList>
    </citation>
    <scope>NUCLEOTIDE SEQUENCE [LARGE SCALE GENOMIC DNA]</scope>
    <source>
        <strain evidence="11 12">FJAT-53684</strain>
    </source>
</reference>
<keyword evidence="4" id="KW-0808">Transferase</keyword>
<proteinExistence type="predicted"/>
<evidence type="ECO:0000256" key="7">
    <source>
        <dbReference type="ARBA" id="ARBA00022840"/>
    </source>
</evidence>
<organism evidence="11 12">
    <name type="scientific">Cytobacillus mangrovibacter</name>
    <dbReference type="NCBI Taxonomy" id="3299024"/>
    <lineage>
        <taxon>Bacteria</taxon>
        <taxon>Bacillati</taxon>
        <taxon>Bacillota</taxon>
        <taxon>Bacilli</taxon>
        <taxon>Bacillales</taxon>
        <taxon>Bacillaceae</taxon>
        <taxon>Cytobacillus</taxon>
    </lineage>
</organism>
<feature type="transmembrane region" description="Helical" evidence="9">
    <location>
        <begin position="36"/>
        <end position="54"/>
    </location>
</feature>
<dbReference type="InterPro" id="IPR036890">
    <property type="entry name" value="HATPase_C_sf"/>
</dbReference>